<dbReference type="NCBIfam" id="TIGR00231">
    <property type="entry name" value="small_GTP"/>
    <property type="match status" value="1"/>
</dbReference>
<dbReference type="InterPro" id="IPR018948">
    <property type="entry name" value="GTP-bd_TrmE_N"/>
</dbReference>
<accession>A0A517QNX2</accession>
<dbReference type="OrthoDB" id="9805918at2"/>
<dbReference type="GO" id="GO:0030488">
    <property type="term" value="P:tRNA methylation"/>
    <property type="evidence" value="ECO:0007669"/>
    <property type="project" value="TreeGrafter"/>
</dbReference>
<dbReference type="GO" id="GO:0002098">
    <property type="term" value="P:tRNA wobble uridine modification"/>
    <property type="evidence" value="ECO:0007669"/>
    <property type="project" value="TreeGrafter"/>
</dbReference>
<dbReference type="AlphaFoldDB" id="A0A517QNX2"/>
<dbReference type="PANTHER" id="PTHR42714:SF2">
    <property type="entry name" value="TRNA MODIFICATION GTPASE GTPBP3, MITOCHONDRIAL"/>
    <property type="match status" value="1"/>
</dbReference>
<organism evidence="3 4">
    <name type="scientific">Thalassoglobus polymorphus</name>
    <dbReference type="NCBI Taxonomy" id="2527994"/>
    <lineage>
        <taxon>Bacteria</taxon>
        <taxon>Pseudomonadati</taxon>
        <taxon>Planctomycetota</taxon>
        <taxon>Planctomycetia</taxon>
        <taxon>Planctomycetales</taxon>
        <taxon>Planctomycetaceae</taxon>
        <taxon>Thalassoglobus</taxon>
    </lineage>
</organism>
<dbReference type="InterPro" id="IPR006073">
    <property type="entry name" value="GTP-bd"/>
</dbReference>
<dbReference type="InterPro" id="IPR031168">
    <property type="entry name" value="G_TrmE"/>
</dbReference>
<dbReference type="SUPFAM" id="SSF52540">
    <property type="entry name" value="P-loop containing nucleoside triphosphate hydrolases"/>
    <property type="match status" value="1"/>
</dbReference>
<feature type="domain" description="G" evidence="1">
    <location>
        <begin position="188"/>
        <end position="299"/>
    </location>
</feature>
<dbReference type="Gene3D" id="3.40.50.300">
    <property type="entry name" value="P-loop containing nucleotide triphosphate hydrolases"/>
    <property type="match status" value="1"/>
</dbReference>
<reference evidence="3 4" key="1">
    <citation type="submission" date="2019-02" db="EMBL/GenBank/DDBJ databases">
        <title>Deep-cultivation of Planctomycetes and their phenomic and genomic characterization uncovers novel biology.</title>
        <authorList>
            <person name="Wiegand S."/>
            <person name="Jogler M."/>
            <person name="Boedeker C."/>
            <person name="Pinto D."/>
            <person name="Vollmers J."/>
            <person name="Rivas-Marin E."/>
            <person name="Kohn T."/>
            <person name="Peeters S.H."/>
            <person name="Heuer A."/>
            <person name="Rast P."/>
            <person name="Oberbeckmann S."/>
            <person name="Bunk B."/>
            <person name="Jeske O."/>
            <person name="Meyerdierks A."/>
            <person name="Storesund J.E."/>
            <person name="Kallscheuer N."/>
            <person name="Luecker S."/>
            <person name="Lage O.M."/>
            <person name="Pohl T."/>
            <person name="Merkel B.J."/>
            <person name="Hornburger P."/>
            <person name="Mueller R.-W."/>
            <person name="Bruemmer F."/>
            <person name="Labrenz M."/>
            <person name="Spormann A.M."/>
            <person name="Op den Camp H."/>
            <person name="Overmann J."/>
            <person name="Amann R."/>
            <person name="Jetten M.S.M."/>
            <person name="Mascher T."/>
            <person name="Medema M.H."/>
            <person name="Devos D.P."/>
            <person name="Kaster A.-K."/>
            <person name="Ovreas L."/>
            <person name="Rohde M."/>
            <person name="Galperin M.Y."/>
            <person name="Jogler C."/>
        </authorList>
    </citation>
    <scope>NUCLEOTIDE SEQUENCE [LARGE SCALE GENOMIC DNA]</scope>
    <source>
        <strain evidence="3 4">Mal48</strain>
    </source>
</reference>
<name>A0A517QNX2_9PLAN</name>
<dbReference type="SUPFAM" id="SSF103025">
    <property type="entry name" value="Folate-binding domain"/>
    <property type="match status" value="1"/>
</dbReference>
<dbReference type="Gene3D" id="3.30.1360.120">
    <property type="entry name" value="Probable tRNA modification gtpase trme, domain 1"/>
    <property type="match status" value="1"/>
</dbReference>
<gene>
    <name evidence="3" type="primary">mnmE_2</name>
    <name evidence="3" type="ORF">Mal48_25300</name>
</gene>
<dbReference type="InterPro" id="IPR027266">
    <property type="entry name" value="TrmE/GcvT-like"/>
</dbReference>
<evidence type="ECO:0000313" key="3">
    <source>
        <dbReference type="EMBL" id="QDT33277.1"/>
    </source>
</evidence>
<evidence type="ECO:0000259" key="1">
    <source>
        <dbReference type="Pfam" id="PF01926"/>
    </source>
</evidence>
<keyword evidence="3" id="KW-0378">Hydrolase</keyword>
<dbReference type="Pfam" id="PF10396">
    <property type="entry name" value="TrmE_N"/>
    <property type="match status" value="1"/>
</dbReference>
<dbReference type="InterPro" id="IPR005225">
    <property type="entry name" value="Small_GTP-bd"/>
</dbReference>
<dbReference type="GO" id="GO:0005829">
    <property type="term" value="C:cytosol"/>
    <property type="evidence" value="ECO:0007669"/>
    <property type="project" value="TreeGrafter"/>
</dbReference>
<evidence type="ECO:0000313" key="4">
    <source>
        <dbReference type="Proteomes" id="UP000315724"/>
    </source>
</evidence>
<dbReference type="GO" id="GO:0005525">
    <property type="term" value="F:GTP binding"/>
    <property type="evidence" value="ECO:0007669"/>
    <property type="project" value="InterPro"/>
</dbReference>
<dbReference type="Pfam" id="PF01926">
    <property type="entry name" value="MMR_HSR1"/>
    <property type="match status" value="1"/>
</dbReference>
<sequence>MNSALKRTTVELLTPRGRGAVASIRVCGDVSSIDKFFSAANQKSMQQQPIDAIRYGLWGATNSEDLVCVRTDDSTVEIHCHGGAAAIERIMKDLISSGVEQLQRERTFEKSSAGQVDSSEISFTEEFQLCLQQVTTQKAAHEVLRQSSLFPKSLKEAQTTDDPLLRRSAVESMLRWAEFGQHLTQPWKVVLCGPPNVGKSSLINSLVGFSRSVVFDQPGTTRDVVTVQTALKGWPIEFSDTAGLRQTDEEIESAGIAKARATIEAADLLLMIVDAQNGVVEFEKQFAAKNQRSLIVFNKIDLASNDFSEAGQICVSATTEQGIQELATEIVSQLIPAVPPKTQAYPVTPRQVSLLENLLKEAPE</sequence>
<dbReference type="PANTHER" id="PTHR42714">
    <property type="entry name" value="TRNA MODIFICATION GTPASE GTPBP3"/>
    <property type="match status" value="1"/>
</dbReference>
<feature type="domain" description="GTP-binding protein TrmE N-terminal" evidence="2">
    <location>
        <begin position="11"/>
        <end position="99"/>
    </location>
</feature>
<dbReference type="RefSeq" id="WP_145199348.1">
    <property type="nucleotide sequence ID" value="NZ_CP036267.1"/>
</dbReference>
<dbReference type="EC" id="3.6.-.-" evidence="3"/>
<dbReference type="CDD" id="cd04164">
    <property type="entry name" value="trmE"/>
    <property type="match status" value="1"/>
</dbReference>
<evidence type="ECO:0000259" key="2">
    <source>
        <dbReference type="Pfam" id="PF10396"/>
    </source>
</evidence>
<dbReference type="GO" id="GO:0016787">
    <property type="term" value="F:hydrolase activity"/>
    <property type="evidence" value="ECO:0007669"/>
    <property type="project" value="UniProtKB-KW"/>
</dbReference>
<proteinExistence type="predicted"/>
<dbReference type="InterPro" id="IPR027417">
    <property type="entry name" value="P-loop_NTPase"/>
</dbReference>
<protein>
    <submittedName>
        <fullName evidence="3">tRNA modification GTPase MnmE</fullName>
        <ecNumber evidence="3">3.6.-.-</ecNumber>
    </submittedName>
</protein>
<dbReference type="KEGG" id="tpol:Mal48_25300"/>
<dbReference type="EMBL" id="CP036267">
    <property type="protein sequence ID" value="QDT33277.1"/>
    <property type="molecule type" value="Genomic_DNA"/>
</dbReference>
<dbReference type="Proteomes" id="UP000315724">
    <property type="component" value="Chromosome"/>
</dbReference>
<keyword evidence="4" id="KW-1185">Reference proteome</keyword>